<reference evidence="3" key="2">
    <citation type="submission" date="2020-11" db="EMBL/GenBank/DDBJ databases">
        <authorList>
            <person name="McCartney M.A."/>
            <person name="Auch B."/>
            <person name="Kono T."/>
            <person name="Mallez S."/>
            <person name="Becker A."/>
            <person name="Gohl D.M."/>
            <person name="Silverstein K.A.T."/>
            <person name="Koren S."/>
            <person name="Bechman K.B."/>
            <person name="Herman A."/>
            <person name="Abrahante J.E."/>
            <person name="Garbe J."/>
        </authorList>
    </citation>
    <scope>NUCLEOTIDE SEQUENCE</scope>
    <source>
        <strain evidence="3">Duluth1</strain>
        <tissue evidence="3">Whole animal</tissue>
    </source>
</reference>
<name>A0A9D4B8Z9_DREPO</name>
<evidence type="ECO:0000313" key="3">
    <source>
        <dbReference type="EMBL" id="KAH3693756.1"/>
    </source>
</evidence>
<feature type="region of interest" description="Disordered" evidence="1">
    <location>
        <begin position="164"/>
        <end position="218"/>
    </location>
</feature>
<feature type="domain" description="Paraneoplastic antigen Ma-like C-terminal" evidence="2">
    <location>
        <begin position="5"/>
        <end position="70"/>
    </location>
</feature>
<dbReference type="AlphaFoldDB" id="A0A9D4B8Z9"/>
<dbReference type="Proteomes" id="UP000828390">
    <property type="component" value="Unassembled WGS sequence"/>
</dbReference>
<protein>
    <recommendedName>
        <fullName evidence="2">Paraneoplastic antigen Ma-like C-terminal domain-containing protein</fullName>
    </recommendedName>
</protein>
<dbReference type="EMBL" id="JAIWYP010000016">
    <property type="protein sequence ID" value="KAH3693756.1"/>
    <property type="molecule type" value="Genomic_DNA"/>
</dbReference>
<organism evidence="3 4">
    <name type="scientific">Dreissena polymorpha</name>
    <name type="common">Zebra mussel</name>
    <name type="synonym">Mytilus polymorpha</name>
    <dbReference type="NCBI Taxonomy" id="45954"/>
    <lineage>
        <taxon>Eukaryota</taxon>
        <taxon>Metazoa</taxon>
        <taxon>Spiralia</taxon>
        <taxon>Lophotrochozoa</taxon>
        <taxon>Mollusca</taxon>
        <taxon>Bivalvia</taxon>
        <taxon>Autobranchia</taxon>
        <taxon>Heteroconchia</taxon>
        <taxon>Euheterodonta</taxon>
        <taxon>Imparidentia</taxon>
        <taxon>Neoheterodontei</taxon>
        <taxon>Myida</taxon>
        <taxon>Dreissenoidea</taxon>
        <taxon>Dreissenidae</taxon>
        <taxon>Dreissena</taxon>
    </lineage>
</organism>
<accession>A0A9D4B8Z9</accession>
<gene>
    <name evidence="3" type="ORF">DPMN_081196</name>
</gene>
<dbReference type="PANTHER" id="PTHR23095:SF43">
    <property type="entry name" value="PARANEOPLASTIC ANTIGEN-LIKE PROTEIN 8C"/>
    <property type="match status" value="1"/>
</dbReference>
<reference evidence="3" key="1">
    <citation type="journal article" date="2019" name="bioRxiv">
        <title>The Genome of the Zebra Mussel, Dreissena polymorpha: A Resource for Invasive Species Research.</title>
        <authorList>
            <person name="McCartney M.A."/>
            <person name="Auch B."/>
            <person name="Kono T."/>
            <person name="Mallez S."/>
            <person name="Zhang Y."/>
            <person name="Obille A."/>
            <person name="Becker A."/>
            <person name="Abrahante J.E."/>
            <person name="Garbe J."/>
            <person name="Badalamenti J.P."/>
            <person name="Herman A."/>
            <person name="Mangelson H."/>
            <person name="Liachko I."/>
            <person name="Sullivan S."/>
            <person name="Sone E.D."/>
            <person name="Koren S."/>
            <person name="Silverstein K.A.T."/>
            <person name="Beckman K.B."/>
            <person name="Gohl D.M."/>
        </authorList>
    </citation>
    <scope>NUCLEOTIDE SEQUENCE</scope>
    <source>
        <strain evidence="3">Duluth1</strain>
        <tissue evidence="3">Whole animal</tissue>
    </source>
</reference>
<dbReference type="Pfam" id="PF14893">
    <property type="entry name" value="PNMA"/>
    <property type="match status" value="1"/>
</dbReference>
<dbReference type="InterPro" id="IPR048270">
    <property type="entry name" value="PNMA_C"/>
</dbReference>
<dbReference type="PANTHER" id="PTHR23095">
    <property type="entry name" value="PARANEOPLASTIC ANTIGEN"/>
    <property type="match status" value="1"/>
</dbReference>
<keyword evidence="4" id="KW-1185">Reference proteome</keyword>
<evidence type="ECO:0000256" key="1">
    <source>
        <dbReference type="SAM" id="MobiDB-lite"/>
    </source>
</evidence>
<sequence length="218" mass="25751">MLHMQADATVGEILTELEDNFGNVASSDTFLSRFLSAEQKTGASVTQWGLRLEEMLLQVIRKSKIDEQERRFMLRKTFWRGLKSEELRNATRVHFENNVTYEELRNKVREKEFEVKLLKDNDNRHKIGKGNPLAVETVSCQSNELMQQLMKKIEKLDRKLEDLKKEGQTDRKISNDRAANNTCEYRQRGFQRGGYRRRPNYYQNNRNNYHTANPDKSM</sequence>
<evidence type="ECO:0000313" key="4">
    <source>
        <dbReference type="Proteomes" id="UP000828390"/>
    </source>
</evidence>
<comment type="caution">
    <text evidence="3">The sequence shown here is derived from an EMBL/GenBank/DDBJ whole genome shotgun (WGS) entry which is preliminary data.</text>
</comment>
<feature type="compositionally biased region" description="Basic and acidic residues" evidence="1">
    <location>
        <begin position="164"/>
        <end position="175"/>
    </location>
</feature>
<feature type="compositionally biased region" description="Low complexity" evidence="1">
    <location>
        <begin position="200"/>
        <end position="209"/>
    </location>
</feature>
<dbReference type="InterPro" id="IPR026523">
    <property type="entry name" value="PNMA"/>
</dbReference>
<evidence type="ECO:0000259" key="2">
    <source>
        <dbReference type="Pfam" id="PF14893"/>
    </source>
</evidence>
<proteinExistence type="predicted"/>